<keyword evidence="3" id="KW-1185">Reference proteome</keyword>
<feature type="transmembrane region" description="Helical" evidence="1">
    <location>
        <begin position="34"/>
        <end position="53"/>
    </location>
</feature>
<gene>
    <name evidence="2" type="ORF">RND81_03G113700</name>
</gene>
<evidence type="ECO:0000256" key="1">
    <source>
        <dbReference type="SAM" id="Phobius"/>
    </source>
</evidence>
<name>A0AAW1M5L8_SAPOF</name>
<dbReference type="EMBL" id="JBDFQZ010000003">
    <property type="protein sequence ID" value="KAK9741563.1"/>
    <property type="molecule type" value="Genomic_DNA"/>
</dbReference>
<keyword evidence="1" id="KW-0812">Transmembrane</keyword>
<dbReference type="AlphaFoldDB" id="A0AAW1M5L8"/>
<feature type="transmembrane region" description="Helical" evidence="1">
    <location>
        <begin position="7"/>
        <end position="28"/>
    </location>
</feature>
<comment type="caution">
    <text evidence="2">The sequence shown here is derived from an EMBL/GenBank/DDBJ whole genome shotgun (WGS) entry which is preliminary data.</text>
</comment>
<sequence>MLGLGILTPIYMLLADLLVLTFLIAIWLCFSFTFYAFIITHLSMLSTIMYYSFFPLVSFSRKPVTTPSLVPSYSITLSISTSNDDFRERFNKALAINLSCIFKK</sequence>
<keyword evidence="1" id="KW-1133">Transmembrane helix</keyword>
<evidence type="ECO:0000313" key="3">
    <source>
        <dbReference type="Proteomes" id="UP001443914"/>
    </source>
</evidence>
<evidence type="ECO:0000313" key="2">
    <source>
        <dbReference type="EMBL" id="KAK9741563.1"/>
    </source>
</evidence>
<reference evidence="2" key="1">
    <citation type="submission" date="2024-03" db="EMBL/GenBank/DDBJ databases">
        <title>WGS assembly of Saponaria officinalis var. Norfolk2.</title>
        <authorList>
            <person name="Jenkins J."/>
            <person name="Shu S."/>
            <person name="Grimwood J."/>
            <person name="Barry K."/>
            <person name="Goodstein D."/>
            <person name="Schmutz J."/>
            <person name="Leebens-Mack J."/>
            <person name="Osbourn A."/>
        </authorList>
    </citation>
    <scope>NUCLEOTIDE SEQUENCE [LARGE SCALE GENOMIC DNA]</scope>
    <source>
        <strain evidence="2">JIC</strain>
    </source>
</reference>
<proteinExistence type="predicted"/>
<keyword evidence="1" id="KW-0472">Membrane</keyword>
<dbReference type="Proteomes" id="UP001443914">
    <property type="component" value="Unassembled WGS sequence"/>
</dbReference>
<protein>
    <submittedName>
        <fullName evidence="2">Uncharacterized protein</fullName>
    </submittedName>
</protein>
<organism evidence="2 3">
    <name type="scientific">Saponaria officinalis</name>
    <name type="common">Common soapwort</name>
    <name type="synonym">Lychnis saponaria</name>
    <dbReference type="NCBI Taxonomy" id="3572"/>
    <lineage>
        <taxon>Eukaryota</taxon>
        <taxon>Viridiplantae</taxon>
        <taxon>Streptophyta</taxon>
        <taxon>Embryophyta</taxon>
        <taxon>Tracheophyta</taxon>
        <taxon>Spermatophyta</taxon>
        <taxon>Magnoliopsida</taxon>
        <taxon>eudicotyledons</taxon>
        <taxon>Gunneridae</taxon>
        <taxon>Pentapetalae</taxon>
        <taxon>Caryophyllales</taxon>
        <taxon>Caryophyllaceae</taxon>
        <taxon>Caryophylleae</taxon>
        <taxon>Saponaria</taxon>
    </lineage>
</organism>
<accession>A0AAW1M5L8</accession>